<protein>
    <recommendedName>
        <fullName evidence="4">MSHA biogenesis protein MshQ</fullName>
    </recommendedName>
</protein>
<evidence type="ECO:0008006" key="4">
    <source>
        <dbReference type="Google" id="ProtNLM"/>
    </source>
</evidence>
<name>A0A2P7RC02_9GAMM</name>
<dbReference type="Proteomes" id="UP000240243">
    <property type="component" value="Unassembled WGS sequence"/>
</dbReference>
<feature type="chain" id="PRO_5015115139" description="MSHA biogenesis protein MshQ" evidence="1">
    <location>
        <begin position="16"/>
        <end position="1000"/>
    </location>
</feature>
<organism evidence="2 3">
    <name type="scientific">Zobellella endophytica</name>
    <dbReference type="NCBI Taxonomy" id="2116700"/>
    <lineage>
        <taxon>Bacteria</taxon>
        <taxon>Pseudomonadati</taxon>
        <taxon>Pseudomonadota</taxon>
        <taxon>Gammaproteobacteria</taxon>
        <taxon>Aeromonadales</taxon>
        <taxon>Aeromonadaceae</taxon>
        <taxon>Zobellella</taxon>
    </lineage>
</organism>
<keyword evidence="3" id="KW-1185">Reference proteome</keyword>
<comment type="caution">
    <text evidence="2">The sequence shown here is derived from an EMBL/GenBank/DDBJ whole genome shotgun (WGS) entry which is preliminary data.</text>
</comment>
<sequence length="1000" mass="106009">MMLLAGLFVPLPALADAPTGLFPYAAQSHAADGELMMDWSTSITGARVMNDKPGYLDFRRSDGTLRGHCDGVTCALSGATGPGYALPAFNDAPVALPAFQTTTSSKDAVCTGSGTLSYRDSAYRQVSVGGSCRLYLANDGDTLVRDSLSASGSGTLYLEAGNYWVDSFSLSGSGKVVVTTPGDVNLYVRDQLALAGSEPLGSEASRVNVMFYGEHDIALTGGLSWHGDLYSRGEVVIGGSSEVHGAVQARTLKLEGSARLHQPGDDYWFEELELAGSARLLPSGDGLTRILVRDEIGLQGSAVLGQEGQALLLLVHGERDDDGDDGEVDLDGSAAIYGHLYIQGDLEMDGATRIYGAVNLGDLEMDGSSAIIYRELEAAVPAGVDHYELHFNSCSSLLTVKACADTGCSLLYDREATVHVKNQGHPSRDLHKFRAFVGQASQDISREADRLGYRFVLGYQATGKGNLDPRPDNDLVCYVDGRQSCTVNGRSHGTGFGSLTLDVDTGYAGDTAPLRLSGGCLAQGGEAEVEVRFDDNSSDSATPLTLSWPGNSETLYPGQGKTLLLPVTGATIGYPLADLLSLSIREIRADGSRSDPISDQAAFVPKAWRVEEAADCGGDQGFSYGEHGRGCPVLAVAGEPLGFAVSALDSTGEALPLDWLAGQLDNPLVSLQLRNGQRTLFSRDYGLSGFEATPGEVGVVRVLASSWRAGYIPGEDAGLVTEGDAATIGRTVPARLAIVDSRTGQIRGGVAHAGKAVAFEQLPAFTIRACAAGQDDDDDCHLTGYSGEFAGGLEDNIQLVLEAELDEPIAYVLDEPTAGQHRLTLVNDTLVFAKVAPFPETSLALPLRLDIGEHDLTGGDQGQVALTGESDRLRYGFLVLEDTELAVGEAGEMAARFYYYSTDTDTRLKDEQQPFALAPSAALTVAPALQPALSLTVAEQAIRVAPYIVPTEVEVEVEAPLWLQPYRDGALASPAGTLRVLEEGRRRANDRTFNRREVIR</sequence>
<evidence type="ECO:0000256" key="1">
    <source>
        <dbReference type="SAM" id="SignalP"/>
    </source>
</evidence>
<dbReference type="AlphaFoldDB" id="A0A2P7RC02"/>
<accession>A0A2P7RC02</accession>
<keyword evidence="1" id="KW-0732">Signal</keyword>
<dbReference type="EMBL" id="PXYG01000001">
    <property type="protein sequence ID" value="PSJ47768.1"/>
    <property type="molecule type" value="Genomic_DNA"/>
</dbReference>
<gene>
    <name evidence="2" type="ORF">C7H85_02810</name>
</gene>
<evidence type="ECO:0000313" key="2">
    <source>
        <dbReference type="EMBL" id="PSJ47768.1"/>
    </source>
</evidence>
<reference evidence="2 3" key="1">
    <citation type="submission" date="2018-03" db="EMBL/GenBank/DDBJ databases">
        <title>The draft genome of Zobellella sp. 59N8.</title>
        <authorList>
            <person name="Liu L."/>
            <person name="Li L."/>
            <person name="Zhang X."/>
            <person name="Liang L."/>
            <person name="Wang T."/>
        </authorList>
    </citation>
    <scope>NUCLEOTIDE SEQUENCE [LARGE SCALE GENOMIC DNA]</scope>
    <source>
        <strain evidence="2 3">59N8</strain>
    </source>
</reference>
<evidence type="ECO:0000313" key="3">
    <source>
        <dbReference type="Proteomes" id="UP000240243"/>
    </source>
</evidence>
<proteinExistence type="predicted"/>
<feature type="signal peptide" evidence="1">
    <location>
        <begin position="1"/>
        <end position="15"/>
    </location>
</feature>